<dbReference type="Gene3D" id="1.20.1260.10">
    <property type="match status" value="1"/>
</dbReference>
<dbReference type="Proteomes" id="UP001575652">
    <property type="component" value="Unassembled WGS sequence"/>
</dbReference>
<feature type="domain" description="DUF305" evidence="3">
    <location>
        <begin position="63"/>
        <end position="204"/>
    </location>
</feature>
<dbReference type="PANTHER" id="PTHR36933:SF1">
    <property type="entry name" value="SLL0788 PROTEIN"/>
    <property type="match status" value="1"/>
</dbReference>
<evidence type="ECO:0000256" key="1">
    <source>
        <dbReference type="SAM" id="MobiDB-lite"/>
    </source>
</evidence>
<feature type="compositionally biased region" description="Low complexity" evidence="1">
    <location>
        <begin position="36"/>
        <end position="54"/>
    </location>
</feature>
<dbReference type="Pfam" id="PF03713">
    <property type="entry name" value="DUF305"/>
    <property type="match status" value="1"/>
</dbReference>
<evidence type="ECO:0000259" key="3">
    <source>
        <dbReference type="Pfam" id="PF03713"/>
    </source>
</evidence>
<name>A0ABV4UQP5_9MICC</name>
<gene>
    <name evidence="4" type="ORF">ACETWP_10490</name>
</gene>
<feature type="chain" id="PRO_5045100676" evidence="2">
    <location>
        <begin position="24"/>
        <end position="207"/>
    </location>
</feature>
<proteinExistence type="predicted"/>
<evidence type="ECO:0000256" key="2">
    <source>
        <dbReference type="SAM" id="SignalP"/>
    </source>
</evidence>
<sequence length="207" mass="21230">MKKLPLALAAALAVGAALSGCSAADSASPTDDHAGHATTPAPPAASAAASGPAAEAATHNAADAMFAQMMIPHHEQAVEMSDILLAKSDIDAPVVELAERIKAAQSPEIARMTAWLRAWGEPTEAGDGHGMAGMMTEADLAALAEAEGPEAVALFLTQMVAHHDGAVEMARTEIERGRDADAVALARDIVAAQEAEITEMRELLVNP</sequence>
<keyword evidence="5" id="KW-1185">Reference proteome</keyword>
<dbReference type="RefSeq" id="WP_373972185.1">
    <property type="nucleotide sequence ID" value="NZ_JBHDLJ010000007.1"/>
</dbReference>
<keyword evidence="2" id="KW-0732">Signal</keyword>
<accession>A0ABV4UQP5</accession>
<dbReference type="PROSITE" id="PS51257">
    <property type="entry name" value="PROKAR_LIPOPROTEIN"/>
    <property type="match status" value="1"/>
</dbReference>
<dbReference type="InterPro" id="IPR005183">
    <property type="entry name" value="DUF305_CopM-like"/>
</dbReference>
<dbReference type="PANTHER" id="PTHR36933">
    <property type="entry name" value="SLL0788 PROTEIN"/>
    <property type="match status" value="1"/>
</dbReference>
<dbReference type="EMBL" id="JBHDLJ010000007">
    <property type="protein sequence ID" value="MFB0835015.1"/>
    <property type="molecule type" value="Genomic_DNA"/>
</dbReference>
<organism evidence="4 5">
    <name type="scientific">Arthrobacter halodurans</name>
    <dbReference type="NCBI Taxonomy" id="516699"/>
    <lineage>
        <taxon>Bacteria</taxon>
        <taxon>Bacillati</taxon>
        <taxon>Actinomycetota</taxon>
        <taxon>Actinomycetes</taxon>
        <taxon>Micrococcales</taxon>
        <taxon>Micrococcaceae</taxon>
        <taxon>Arthrobacter</taxon>
    </lineage>
</organism>
<evidence type="ECO:0000313" key="5">
    <source>
        <dbReference type="Proteomes" id="UP001575652"/>
    </source>
</evidence>
<dbReference type="InterPro" id="IPR012347">
    <property type="entry name" value="Ferritin-like"/>
</dbReference>
<protein>
    <submittedName>
        <fullName evidence="4">DUF305 domain-containing protein</fullName>
    </submittedName>
</protein>
<reference evidence="4 5" key="1">
    <citation type="submission" date="2024-09" db="EMBL/GenBank/DDBJ databases">
        <authorList>
            <person name="Salinas-Garcia M.A."/>
            <person name="Prieme A."/>
        </authorList>
    </citation>
    <scope>NUCLEOTIDE SEQUENCE [LARGE SCALE GENOMIC DNA]</scope>
    <source>
        <strain evidence="4 5">DSM 21081</strain>
    </source>
</reference>
<evidence type="ECO:0000313" key="4">
    <source>
        <dbReference type="EMBL" id="MFB0835015.1"/>
    </source>
</evidence>
<feature type="region of interest" description="Disordered" evidence="1">
    <location>
        <begin position="23"/>
        <end position="54"/>
    </location>
</feature>
<feature type="signal peptide" evidence="2">
    <location>
        <begin position="1"/>
        <end position="23"/>
    </location>
</feature>
<comment type="caution">
    <text evidence="4">The sequence shown here is derived from an EMBL/GenBank/DDBJ whole genome shotgun (WGS) entry which is preliminary data.</text>
</comment>